<feature type="domain" description="Glycosyl transferase family 1" evidence="1">
    <location>
        <begin position="175"/>
        <end position="328"/>
    </location>
</feature>
<dbReference type="Proteomes" id="UP000186246">
    <property type="component" value="Unassembled WGS sequence"/>
</dbReference>
<dbReference type="OrthoDB" id="9806653at2"/>
<protein>
    <submittedName>
        <fullName evidence="4">Glycosyltransferase involved in cell wall bisynthesis</fullName>
    </submittedName>
</protein>
<feature type="domain" description="Glycosyltransferase subfamily 4-like N-terminal" evidence="2">
    <location>
        <begin position="13"/>
        <end position="164"/>
    </location>
</feature>
<dbReference type="GO" id="GO:0016757">
    <property type="term" value="F:glycosyltransferase activity"/>
    <property type="evidence" value="ECO:0007669"/>
    <property type="project" value="InterPro"/>
</dbReference>
<dbReference type="Gene3D" id="3.40.50.2000">
    <property type="entry name" value="Glycogen Phosphorylase B"/>
    <property type="match status" value="2"/>
</dbReference>
<evidence type="ECO:0000313" key="5">
    <source>
        <dbReference type="Proteomes" id="UP000186246"/>
    </source>
</evidence>
<accession>A0A1N7NL84</accession>
<evidence type="ECO:0000259" key="1">
    <source>
        <dbReference type="Pfam" id="PF00534"/>
    </source>
</evidence>
<dbReference type="PANTHER" id="PTHR12526">
    <property type="entry name" value="GLYCOSYLTRANSFERASE"/>
    <property type="match status" value="1"/>
</dbReference>
<dbReference type="Pfam" id="PF13439">
    <property type="entry name" value="Glyco_transf_4"/>
    <property type="match status" value="1"/>
</dbReference>
<organism evidence="4 5">
    <name type="scientific">Chryseobacterium piscicola</name>
    <dbReference type="NCBI Taxonomy" id="551459"/>
    <lineage>
        <taxon>Bacteria</taxon>
        <taxon>Pseudomonadati</taxon>
        <taxon>Bacteroidota</taxon>
        <taxon>Flavobacteriia</taxon>
        <taxon>Flavobacteriales</taxon>
        <taxon>Weeksellaceae</taxon>
        <taxon>Chryseobacterium group</taxon>
        <taxon>Chryseobacterium</taxon>
    </lineage>
</organism>
<dbReference type="AlphaFoldDB" id="A0A1N7NL84"/>
<keyword evidence="6" id="KW-1185">Reference proteome</keyword>
<keyword evidence="4" id="KW-0808">Transferase</keyword>
<gene>
    <name evidence="3" type="ORF">B0A70_14085</name>
    <name evidence="4" type="ORF">SAMN05421796_108105</name>
</gene>
<dbReference type="InterPro" id="IPR001296">
    <property type="entry name" value="Glyco_trans_1"/>
</dbReference>
<dbReference type="EMBL" id="MUGO01000024">
    <property type="protein sequence ID" value="PQA90459.1"/>
    <property type="molecule type" value="Genomic_DNA"/>
</dbReference>
<dbReference type="EMBL" id="FTOJ01000008">
    <property type="protein sequence ID" value="SIS98939.1"/>
    <property type="molecule type" value="Genomic_DNA"/>
</dbReference>
<evidence type="ECO:0000259" key="2">
    <source>
        <dbReference type="Pfam" id="PF13439"/>
    </source>
</evidence>
<dbReference type="Pfam" id="PF00534">
    <property type="entry name" value="Glycos_transf_1"/>
    <property type="match status" value="1"/>
</dbReference>
<proteinExistence type="predicted"/>
<dbReference type="RefSeq" id="WP_076452321.1">
    <property type="nucleotide sequence ID" value="NZ_FTOJ01000008.1"/>
</dbReference>
<evidence type="ECO:0000313" key="3">
    <source>
        <dbReference type="EMBL" id="PQA90459.1"/>
    </source>
</evidence>
<dbReference type="InterPro" id="IPR028098">
    <property type="entry name" value="Glyco_trans_4-like_N"/>
</dbReference>
<evidence type="ECO:0000313" key="6">
    <source>
        <dbReference type="Proteomes" id="UP000238314"/>
    </source>
</evidence>
<sequence>MRILHVITLAELGGAQSVVINLAERSLQDGDEVFVASSEHGEMWEVLNPEIHQIKIKKLKHSVGFDDILVLRELFLLRNKIKPDVIHLHSSKIGILGRLVFPAAKIIYTIHGFDSIRLRYRKFLPLEKILKSRCKAIVGVSNYDVENLKLEGITKNVHVIQNGIKDFAKNNFVSKDDLFSDLKKDQNTKIVLSISRLAPPKRFDVFCALAERMIEENILFVWIGNKTEEKNRPKNVILLGEKKDASKYYKNADIAVLFSNYEGLPMSLIEALCFSKPIIASNVGGNSELIDGNGALVFNNDLQEIQKTITFMLSNQNIYDKFAKQSRKIFEDLFNVEVMYNKYRELYSFIAKK</sequence>
<name>A0A1N7NL84_9FLAO</name>
<reference evidence="5" key="3">
    <citation type="submission" date="2017-01" db="EMBL/GenBank/DDBJ databases">
        <authorList>
            <person name="Varghese N."/>
            <person name="Submissions S."/>
        </authorList>
    </citation>
    <scope>NUCLEOTIDE SEQUENCE [LARGE SCALE GENOMIC DNA]</scope>
    <source>
        <strain evidence="5">DSM 21068</strain>
    </source>
</reference>
<dbReference type="Proteomes" id="UP000238314">
    <property type="component" value="Unassembled WGS sequence"/>
</dbReference>
<reference evidence="3 6" key="1">
    <citation type="submission" date="2016-11" db="EMBL/GenBank/DDBJ databases">
        <title>Whole genomes of Flavobacteriaceae.</title>
        <authorList>
            <person name="Stine C."/>
            <person name="Li C."/>
            <person name="Tadesse D."/>
        </authorList>
    </citation>
    <scope>NUCLEOTIDE SEQUENCE [LARGE SCALE GENOMIC DNA]</scope>
    <source>
        <strain evidence="3 6">DSM 21068</strain>
    </source>
</reference>
<dbReference type="SUPFAM" id="SSF53756">
    <property type="entry name" value="UDP-Glycosyltransferase/glycogen phosphorylase"/>
    <property type="match status" value="1"/>
</dbReference>
<dbReference type="PANTHER" id="PTHR12526:SF630">
    <property type="entry name" value="GLYCOSYLTRANSFERASE"/>
    <property type="match status" value="1"/>
</dbReference>
<evidence type="ECO:0000313" key="4">
    <source>
        <dbReference type="EMBL" id="SIS98939.1"/>
    </source>
</evidence>
<reference evidence="4" key="2">
    <citation type="submission" date="2017-01" db="EMBL/GenBank/DDBJ databases">
        <authorList>
            <person name="Mah S.A."/>
            <person name="Swanson W.J."/>
            <person name="Moy G.W."/>
            <person name="Vacquier V.D."/>
        </authorList>
    </citation>
    <scope>NUCLEOTIDE SEQUENCE [LARGE SCALE GENOMIC DNA]</scope>
    <source>
        <strain evidence="4">DSM 21068</strain>
    </source>
</reference>
<dbReference type="STRING" id="551459.SAMN05421796_108105"/>